<protein>
    <submittedName>
        <fullName evidence="1">Uncharacterized protein</fullName>
    </submittedName>
</protein>
<evidence type="ECO:0000313" key="2">
    <source>
        <dbReference type="Proteomes" id="UP000078465"/>
    </source>
</evidence>
<reference evidence="1" key="1">
    <citation type="submission" date="2024-10" db="EMBL/GenBank/DDBJ databases">
        <title>Strain of Rhizobium-related bacteria isolated fromm roots of Vavilovia formosa.</title>
        <authorList>
            <person name="Kimeklis A."/>
            <person name="Afonin A."/>
        </authorList>
    </citation>
    <scope>NUCLEOTIDE SEQUENCE</scope>
    <source>
        <strain evidence="1">Vaf-46</strain>
    </source>
</reference>
<gene>
    <name evidence="1" type="ORF">A4U53_025410</name>
</gene>
<dbReference type="Proteomes" id="UP000078465">
    <property type="component" value="Chromosome"/>
</dbReference>
<organism evidence="1 2">
    <name type="scientific">Rhizobium ruizarguesonis</name>
    <dbReference type="NCBI Taxonomy" id="2081791"/>
    <lineage>
        <taxon>Bacteria</taxon>
        <taxon>Pseudomonadati</taxon>
        <taxon>Pseudomonadota</taxon>
        <taxon>Alphaproteobacteria</taxon>
        <taxon>Hyphomicrobiales</taxon>
        <taxon>Rhizobiaceae</taxon>
        <taxon>Rhizobium/Agrobacterium group</taxon>
        <taxon>Rhizobium</taxon>
    </lineage>
</organism>
<dbReference type="EMBL" id="CP171853">
    <property type="protein sequence ID" value="XKM39508.1"/>
    <property type="molecule type" value="Genomic_DNA"/>
</dbReference>
<accession>A0ACD5EK86</accession>
<name>A0ACD5EK86_9HYPH</name>
<evidence type="ECO:0000313" key="1">
    <source>
        <dbReference type="EMBL" id="XKM39508.1"/>
    </source>
</evidence>
<sequence length="75" mass="8829">MADEFQERANRFQRRWLLQSIHQKDDPVAAGSLFAPLDRKREPGHKTRHENGYLHYLPEDYPLARALARPFSSPK</sequence>
<proteinExistence type="predicted"/>